<feature type="binding site" evidence="8">
    <location>
        <position position="189"/>
    </location>
    <ligand>
        <name>ATP</name>
        <dbReference type="ChEBI" id="CHEBI:30616"/>
    </ligand>
</feature>
<keyword evidence="7 8" id="KW-0460">Magnesium</keyword>
<evidence type="ECO:0000256" key="6">
    <source>
        <dbReference type="ARBA" id="ARBA00022840"/>
    </source>
</evidence>
<proteinExistence type="inferred from homology"/>
<dbReference type="RefSeq" id="WP_243642316.1">
    <property type="nucleotide sequence ID" value="NZ_SMFU01000007.1"/>
</dbReference>
<keyword evidence="4 8" id="KW-0479">Metal-binding</keyword>
<dbReference type="GO" id="GO:0000287">
    <property type="term" value="F:magnesium ion binding"/>
    <property type="evidence" value="ECO:0007669"/>
    <property type="project" value="UniProtKB-UniRule"/>
</dbReference>
<feature type="binding site" evidence="8">
    <location>
        <position position="99"/>
    </location>
    <ligand>
        <name>ATP</name>
        <dbReference type="ChEBI" id="CHEBI:30616"/>
    </ligand>
</feature>
<evidence type="ECO:0000256" key="5">
    <source>
        <dbReference type="ARBA" id="ARBA00022741"/>
    </source>
</evidence>
<dbReference type="PANTHER" id="PTHR32057">
    <property type="entry name" value="PROTEIN ADENYLYLTRANSFERASE SELO, MITOCHONDRIAL"/>
    <property type="match status" value="1"/>
</dbReference>
<accession>A0A4V2PEL0</accession>
<sequence>MDMKARCAGLERLNFDNTYVRLPERWYQRREPSPLKGAHLAGFNPQVAAMLGLDPCDLDPRELVPFFNGEQEIPGAEPLAMKYTGHQFGFYNPDLGDGRGLLLGEVVNDSGERFDIHVKGAGRTAFSRFGDGRAVLRSSVREYLAGEAMAGLGIPTTRALCLIASEQFTQRNGMEPCALLVRVTPCHIRFGHFEYFFYTRQYDELKQLADYCLDRFYPDCKQADNPYLAMFLEVQERTAELVALWQCYGFVHGVLNTDNMSILGETFDYGPYTFLDGYDPDHVANKNDHEARYAFRKQPEIVLWNMSAFAQALVPLVPQKELEQALTKFMGRFRFHEQKRMRARLGLQLEAEGDADLIADLKKLAAAQRLDLTRFFYLLSELEEGDEAGLTRLTSLAKDSEHLAHWLEVYQQRLAKEVASTPIRQAQMKAVNPRYILRNYMAEEVIREAHAGDYKPLNELVGLLREPGTVHQDLDRYHSEPPEWAAAICLTCSS</sequence>
<evidence type="ECO:0000256" key="7">
    <source>
        <dbReference type="ARBA" id="ARBA00022842"/>
    </source>
</evidence>
<dbReference type="Proteomes" id="UP000294546">
    <property type="component" value="Unassembled WGS sequence"/>
</dbReference>
<dbReference type="EC" id="2.7.7.-" evidence="8"/>
<evidence type="ECO:0000256" key="4">
    <source>
        <dbReference type="ARBA" id="ARBA00022723"/>
    </source>
</evidence>
<feature type="binding site" evidence="8">
    <location>
        <position position="98"/>
    </location>
    <ligand>
        <name>ATP</name>
        <dbReference type="ChEBI" id="CHEBI:30616"/>
    </ligand>
</feature>
<feature type="binding site" evidence="8">
    <location>
        <position position="119"/>
    </location>
    <ligand>
        <name>ATP</name>
        <dbReference type="ChEBI" id="CHEBI:30616"/>
    </ligand>
</feature>
<dbReference type="EMBL" id="SMFU01000007">
    <property type="protein sequence ID" value="TCK09556.1"/>
    <property type="molecule type" value="Genomic_DNA"/>
</dbReference>
<feature type="binding site" evidence="8">
    <location>
        <position position="96"/>
    </location>
    <ligand>
        <name>ATP</name>
        <dbReference type="ChEBI" id="CHEBI:30616"/>
    </ligand>
</feature>
<evidence type="ECO:0000256" key="1">
    <source>
        <dbReference type="ARBA" id="ARBA00009747"/>
    </source>
</evidence>
<comment type="cofactor">
    <cofactor evidence="8">
        <name>Mg(2+)</name>
        <dbReference type="ChEBI" id="CHEBI:18420"/>
    </cofactor>
    <cofactor evidence="8">
        <name>Mn(2+)</name>
        <dbReference type="ChEBI" id="CHEBI:29035"/>
    </cofactor>
</comment>
<comment type="catalytic activity">
    <reaction evidence="8">
        <text>L-seryl-[protein] + UTP = O-(5'-uridylyl)-L-seryl-[protein] + diphosphate</text>
        <dbReference type="Rhea" id="RHEA:64604"/>
        <dbReference type="Rhea" id="RHEA-COMP:9863"/>
        <dbReference type="Rhea" id="RHEA-COMP:16635"/>
        <dbReference type="ChEBI" id="CHEBI:29999"/>
        <dbReference type="ChEBI" id="CHEBI:33019"/>
        <dbReference type="ChEBI" id="CHEBI:46398"/>
        <dbReference type="ChEBI" id="CHEBI:156051"/>
    </reaction>
</comment>
<dbReference type="HAMAP" id="MF_00692">
    <property type="entry name" value="SelO"/>
    <property type="match status" value="1"/>
</dbReference>
<evidence type="ECO:0000256" key="2">
    <source>
        <dbReference type="ARBA" id="ARBA00022679"/>
    </source>
</evidence>
<dbReference type="GO" id="GO:0070733">
    <property type="term" value="F:AMPylase activity"/>
    <property type="evidence" value="ECO:0007669"/>
    <property type="project" value="UniProtKB-EC"/>
</dbReference>
<feature type="binding site" evidence="8">
    <location>
        <position position="182"/>
    </location>
    <ligand>
        <name>ATP</name>
        <dbReference type="ChEBI" id="CHEBI:30616"/>
    </ligand>
</feature>
<keyword evidence="10" id="KW-1185">Reference proteome</keyword>
<name>A0A4V2PEL0_9GAMM</name>
<keyword evidence="8" id="KW-0464">Manganese</keyword>
<dbReference type="PANTHER" id="PTHR32057:SF14">
    <property type="entry name" value="PROTEIN ADENYLYLTRANSFERASE SELO, MITOCHONDRIAL"/>
    <property type="match status" value="1"/>
</dbReference>
<keyword evidence="3 8" id="KW-0548">Nucleotidyltransferase</keyword>
<protein>
    <recommendedName>
        <fullName evidence="8">Protein nucleotidyltransferase YdiU</fullName>
        <ecNumber evidence="8">2.7.7.-</ecNumber>
    </recommendedName>
    <alternativeName>
        <fullName evidence="8">Protein adenylyltransferase YdiU</fullName>
        <ecNumber evidence="8">2.7.7.108</ecNumber>
    </alternativeName>
    <alternativeName>
        <fullName evidence="8">Protein uridylyltransferase YdiU</fullName>
        <ecNumber evidence="8">2.7.7.-</ecNumber>
    </alternativeName>
</protein>
<comment type="catalytic activity">
    <reaction evidence="8">
        <text>L-tyrosyl-[protein] + ATP = O-(5'-adenylyl)-L-tyrosyl-[protein] + diphosphate</text>
        <dbReference type="Rhea" id="RHEA:54288"/>
        <dbReference type="Rhea" id="RHEA-COMP:10136"/>
        <dbReference type="Rhea" id="RHEA-COMP:13846"/>
        <dbReference type="ChEBI" id="CHEBI:30616"/>
        <dbReference type="ChEBI" id="CHEBI:33019"/>
        <dbReference type="ChEBI" id="CHEBI:46858"/>
        <dbReference type="ChEBI" id="CHEBI:83624"/>
        <dbReference type="EC" id="2.7.7.108"/>
    </reaction>
</comment>
<keyword evidence="5 8" id="KW-0547">Nucleotide-binding</keyword>
<comment type="catalytic activity">
    <reaction evidence="8">
        <text>L-tyrosyl-[protein] + UTP = O-(5'-uridylyl)-L-tyrosyl-[protein] + diphosphate</text>
        <dbReference type="Rhea" id="RHEA:83887"/>
        <dbReference type="Rhea" id="RHEA-COMP:10136"/>
        <dbReference type="Rhea" id="RHEA-COMP:20238"/>
        <dbReference type="ChEBI" id="CHEBI:33019"/>
        <dbReference type="ChEBI" id="CHEBI:46398"/>
        <dbReference type="ChEBI" id="CHEBI:46858"/>
        <dbReference type="ChEBI" id="CHEBI:90602"/>
    </reaction>
</comment>
<dbReference type="GO" id="GO:0030145">
    <property type="term" value="F:manganese ion binding"/>
    <property type="evidence" value="ECO:0007669"/>
    <property type="project" value="UniProtKB-UniRule"/>
</dbReference>
<feature type="binding site" evidence="8">
    <location>
        <position position="131"/>
    </location>
    <ligand>
        <name>ATP</name>
        <dbReference type="ChEBI" id="CHEBI:30616"/>
    </ligand>
</feature>
<dbReference type="Pfam" id="PF02696">
    <property type="entry name" value="SelO"/>
    <property type="match status" value="1"/>
</dbReference>
<comment type="catalytic activity">
    <reaction evidence="8">
        <text>L-threonyl-[protein] + ATP = 3-O-(5'-adenylyl)-L-threonyl-[protein] + diphosphate</text>
        <dbReference type="Rhea" id="RHEA:54292"/>
        <dbReference type="Rhea" id="RHEA-COMP:11060"/>
        <dbReference type="Rhea" id="RHEA-COMP:13847"/>
        <dbReference type="ChEBI" id="CHEBI:30013"/>
        <dbReference type="ChEBI" id="CHEBI:30616"/>
        <dbReference type="ChEBI" id="CHEBI:33019"/>
        <dbReference type="ChEBI" id="CHEBI:138113"/>
        <dbReference type="EC" id="2.7.7.108"/>
    </reaction>
</comment>
<feature type="active site" description="Proton acceptor" evidence="8">
    <location>
        <position position="258"/>
    </location>
</feature>
<dbReference type="InterPro" id="IPR003846">
    <property type="entry name" value="SelO"/>
</dbReference>
<comment type="caution">
    <text evidence="9">The sequence shown here is derived from an EMBL/GenBank/DDBJ whole genome shotgun (WGS) entry which is preliminary data.</text>
</comment>
<evidence type="ECO:0000313" key="10">
    <source>
        <dbReference type="Proteomes" id="UP000294546"/>
    </source>
</evidence>
<dbReference type="NCBIfam" id="NF000658">
    <property type="entry name" value="PRK00029.1"/>
    <property type="match status" value="1"/>
</dbReference>
<comment type="similarity">
    <text evidence="1 8">Belongs to the SELO family.</text>
</comment>
<feature type="binding site" evidence="8">
    <location>
        <position position="268"/>
    </location>
    <ligand>
        <name>ATP</name>
        <dbReference type="ChEBI" id="CHEBI:30616"/>
    </ligand>
</feature>
<dbReference type="EC" id="2.7.7.108" evidence="8"/>
<comment type="function">
    <text evidence="8">Nucleotidyltransferase involved in the post-translational modification of proteins. It can catalyze the addition of adenosine monophosphate (AMP) or uridine monophosphate (UMP) to a protein, resulting in modifications known as AMPylation and UMPylation.</text>
</comment>
<keyword evidence="2 8" id="KW-0808">Transferase</keyword>
<evidence type="ECO:0000256" key="3">
    <source>
        <dbReference type="ARBA" id="ARBA00022695"/>
    </source>
</evidence>
<feature type="binding site" evidence="8">
    <location>
        <position position="132"/>
    </location>
    <ligand>
        <name>ATP</name>
        <dbReference type="ChEBI" id="CHEBI:30616"/>
    </ligand>
</feature>
<organism evidence="9 10">
    <name type="scientific">Marinobacterium mangrovicola</name>
    <dbReference type="NCBI Taxonomy" id="1476959"/>
    <lineage>
        <taxon>Bacteria</taxon>
        <taxon>Pseudomonadati</taxon>
        <taxon>Pseudomonadota</taxon>
        <taxon>Gammaproteobacteria</taxon>
        <taxon>Oceanospirillales</taxon>
        <taxon>Oceanospirillaceae</taxon>
        <taxon>Marinobacterium</taxon>
    </lineage>
</organism>
<feature type="binding site" evidence="8">
    <location>
        <position position="268"/>
    </location>
    <ligand>
        <name>Mg(2+)</name>
        <dbReference type="ChEBI" id="CHEBI:18420"/>
    </ligand>
</feature>
<evidence type="ECO:0000256" key="8">
    <source>
        <dbReference type="HAMAP-Rule" id="MF_00692"/>
    </source>
</evidence>
<feature type="binding site" evidence="8">
    <location>
        <position position="259"/>
    </location>
    <ligand>
        <name>Mg(2+)</name>
        <dbReference type="ChEBI" id="CHEBI:18420"/>
    </ligand>
</feature>
<gene>
    <name evidence="8" type="primary">ydiU</name>
    <name evidence="8" type="synonym">selO</name>
    <name evidence="9" type="ORF">CLV83_1666</name>
</gene>
<dbReference type="GO" id="GO:0005524">
    <property type="term" value="F:ATP binding"/>
    <property type="evidence" value="ECO:0007669"/>
    <property type="project" value="UniProtKB-UniRule"/>
</dbReference>
<dbReference type="AlphaFoldDB" id="A0A4V2PEL0"/>
<comment type="catalytic activity">
    <reaction evidence="8">
        <text>L-histidyl-[protein] + UTP = N(tele)-(5'-uridylyl)-L-histidyl-[protein] + diphosphate</text>
        <dbReference type="Rhea" id="RHEA:83891"/>
        <dbReference type="Rhea" id="RHEA-COMP:9745"/>
        <dbReference type="Rhea" id="RHEA-COMP:20239"/>
        <dbReference type="ChEBI" id="CHEBI:29979"/>
        <dbReference type="ChEBI" id="CHEBI:33019"/>
        <dbReference type="ChEBI" id="CHEBI:46398"/>
        <dbReference type="ChEBI" id="CHEBI:233474"/>
    </reaction>
</comment>
<evidence type="ECO:0000313" key="9">
    <source>
        <dbReference type="EMBL" id="TCK09556.1"/>
    </source>
</evidence>
<keyword evidence="6 8" id="KW-0067">ATP-binding</keyword>
<reference evidence="9 10" key="1">
    <citation type="submission" date="2019-03" db="EMBL/GenBank/DDBJ databases">
        <title>Genomic Encyclopedia of Archaeal and Bacterial Type Strains, Phase II (KMG-II): from individual species to whole genera.</title>
        <authorList>
            <person name="Goeker M."/>
        </authorList>
    </citation>
    <scope>NUCLEOTIDE SEQUENCE [LARGE SCALE GENOMIC DNA]</scope>
    <source>
        <strain evidence="9 10">DSM 27697</strain>
    </source>
</reference>
<comment type="catalytic activity">
    <reaction evidence="8">
        <text>L-seryl-[protein] + ATP = 3-O-(5'-adenylyl)-L-seryl-[protein] + diphosphate</text>
        <dbReference type="Rhea" id="RHEA:58120"/>
        <dbReference type="Rhea" id="RHEA-COMP:9863"/>
        <dbReference type="Rhea" id="RHEA-COMP:15073"/>
        <dbReference type="ChEBI" id="CHEBI:29999"/>
        <dbReference type="ChEBI" id="CHEBI:30616"/>
        <dbReference type="ChEBI" id="CHEBI:33019"/>
        <dbReference type="ChEBI" id="CHEBI:142516"/>
        <dbReference type="EC" id="2.7.7.108"/>
    </reaction>
</comment>